<dbReference type="Gene3D" id="1.20.120.1870">
    <property type="entry name" value="Fic/DOC protein, Fido domain"/>
    <property type="match status" value="1"/>
</dbReference>
<dbReference type="Proteomes" id="UP000295351">
    <property type="component" value="Unassembled WGS sequence"/>
</dbReference>
<dbReference type="RefSeq" id="WP_133033275.1">
    <property type="nucleotide sequence ID" value="NZ_BAABEI010000012.1"/>
</dbReference>
<dbReference type="Pfam" id="PF02661">
    <property type="entry name" value="Fic"/>
    <property type="match status" value="1"/>
</dbReference>
<organism evidence="2 3">
    <name type="scientific">Shinella granuli</name>
    <dbReference type="NCBI Taxonomy" id="323621"/>
    <lineage>
        <taxon>Bacteria</taxon>
        <taxon>Pseudomonadati</taxon>
        <taxon>Pseudomonadota</taxon>
        <taxon>Alphaproteobacteria</taxon>
        <taxon>Hyphomicrobiales</taxon>
        <taxon>Rhizobiaceae</taxon>
        <taxon>Shinella</taxon>
    </lineage>
</organism>
<gene>
    <name evidence="2" type="ORF">EV665_102344</name>
</gene>
<feature type="domain" description="Fido" evidence="1">
    <location>
        <begin position="6"/>
        <end position="122"/>
    </location>
</feature>
<dbReference type="PROSITE" id="PS51459">
    <property type="entry name" value="FIDO"/>
    <property type="match status" value="1"/>
</dbReference>
<name>A0A4R2D6P0_SHIGR</name>
<dbReference type="NCBIfam" id="TIGR01550">
    <property type="entry name" value="DOC_P1"/>
    <property type="match status" value="1"/>
</dbReference>
<comment type="caution">
    <text evidence="2">The sequence shown here is derived from an EMBL/GenBank/DDBJ whole genome shotgun (WGS) entry which is preliminary data.</text>
</comment>
<reference evidence="2 3" key="1">
    <citation type="submission" date="2019-03" db="EMBL/GenBank/DDBJ databases">
        <title>Genomic Encyclopedia of Type Strains, Phase IV (KMG-IV): sequencing the most valuable type-strain genomes for metagenomic binning, comparative biology and taxonomic classification.</title>
        <authorList>
            <person name="Goeker M."/>
        </authorList>
    </citation>
    <scope>NUCLEOTIDE SEQUENCE [LARGE SCALE GENOMIC DNA]</scope>
    <source>
        <strain evidence="2 3">DSM 18401</strain>
    </source>
</reference>
<dbReference type="InterPro" id="IPR053737">
    <property type="entry name" value="Type_II_TA_Toxin"/>
</dbReference>
<dbReference type="GO" id="GO:0016301">
    <property type="term" value="F:kinase activity"/>
    <property type="evidence" value="ECO:0007669"/>
    <property type="project" value="InterPro"/>
</dbReference>
<sequence>MTIVFLDRPLVERLHAVQIQRFGGAAGLRDDNAFESALARPLNKAYYGCEDIFELAAAYLYGLAKNHAFVDGNKRIAIVATAVFLMENGFEIVTDDATLYTFVLAVAAGEIDEEGATRFLRDVSVPYSG</sequence>
<dbReference type="InterPro" id="IPR003812">
    <property type="entry name" value="Fido"/>
</dbReference>
<keyword evidence="3" id="KW-1185">Reference proteome</keyword>
<dbReference type="InterPro" id="IPR006440">
    <property type="entry name" value="Doc"/>
</dbReference>
<proteinExistence type="predicted"/>
<dbReference type="SUPFAM" id="SSF140931">
    <property type="entry name" value="Fic-like"/>
    <property type="match status" value="1"/>
</dbReference>
<dbReference type="PANTHER" id="PTHR39426">
    <property type="entry name" value="HOMOLOGY TO DEATH-ON-CURING PROTEIN OF PHAGE P1"/>
    <property type="match status" value="1"/>
</dbReference>
<dbReference type="EMBL" id="SLVX01000002">
    <property type="protein sequence ID" value="TCN47824.1"/>
    <property type="molecule type" value="Genomic_DNA"/>
</dbReference>
<dbReference type="AlphaFoldDB" id="A0A4R2D6P0"/>
<evidence type="ECO:0000259" key="1">
    <source>
        <dbReference type="PROSITE" id="PS51459"/>
    </source>
</evidence>
<dbReference type="PANTHER" id="PTHR39426:SF1">
    <property type="entry name" value="HOMOLOGY TO DEATH-ON-CURING PROTEIN OF PHAGE P1"/>
    <property type="match status" value="1"/>
</dbReference>
<protein>
    <submittedName>
        <fullName evidence="2">Death-on-curing protein</fullName>
    </submittedName>
</protein>
<dbReference type="PIRSF" id="PIRSF018297">
    <property type="entry name" value="Doc"/>
    <property type="match status" value="1"/>
</dbReference>
<dbReference type="InterPro" id="IPR036597">
    <property type="entry name" value="Fido-like_dom_sf"/>
</dbReference>
<accession>A0A4R2D6P0</accession>
<evidence type="ECO:0000313" key="2">
    <source>
        <dbReference type="EMBL" id="TCN47824.1"/>
    </source>
</evidence>
<evidence type="ECO:0000313" key="3">
    <source>
        <dbReference type="Proteomes" id="UP000295351"/>
    </source>
</evidence>